<dbReference type="InterPro" id="IPR007110">
    <property type="entry name" value="Ig-like_dom"/>
</dbReference>
<feature type="domain" description="Ig-like" evidence="6">
    <location>
        <begin position="682"/>
        <end position="776"/>
    </location>
</feature>
<evidence type="ECO:0000259" key="5">
    <source>
        <dbReference type="PROSITE" id="PS50041"/>
    </source>
</evidence>
<dbReference type="FunFam" id="2.60.40.10:FF:000028">
    <property type="entry name" value="Neuronal cell adhesion molecule"/>
    <property type="match status" value="1"/>
</dbReference>
<dbReference type="PANTHER" id="PTHR44170">
    <property type="entry name" value="PROTEIN SIDEKICK"/>
    <property type="match status" value="1"/>
</dbReference>
<reference evidence="8" key="1">
    <citation type="submission" date="2021-04" db="EMBL/GenBank/DDBJ databases">
        <authorList>
            <consortium name="Molecular Ecology Group"/>
        </authorList>
    </citation>
    <scope>NUCLEOTIDE SEQUENCE</scope>
</reference>
<protein>
    <recommendedName>
        <fullName evidence="10">Contactin</fullName>
    </recommendedName>
</protein>
<dbReference type="InterPro" id="IPR003599">
    <property type="entry name" value="Ig_sub"/>
</dbReference>
<sequence>AIKQTPVVMRLQLLCLSVCFFASVHMQACPSESGWVMYDRKCYKFNAYPRLDHRRASTFCQENGATLLSINSQHEHQFIANWLQQNDLSRDSWLTSGVVATLGISWEGDGTATTSFDKWIIPAEQRITGRRVVYSYQGTEYGWKVGQTNSTYSYICEISVNEVYRIVQQHRDFNYGLDVDYPGQAPRGPTFLQEPQETVVLGQTDTVYLECLASGKPDPSYAWLVERQGGMVPLPANPRYSFSTGKLEIHNPITSDESTYQCKAANEYGTILSTSVPLSFGFLGEFSNVPPATVNGNEYDGAQLECPQIASRPAKSYTWYKDQFFIIRPDFQRHIFISASGKLFFSELAVSDQGTYYCLVTLTSYSQNSNSIGGTQTESRTSLGFGLVVKSGGASQFQPKIQNDFIYVFPPKPLKGDMVKLECFAYGTGELQYSWSRANNRQLPLGHKFESNNRILVLNSAQLEDGGQYVCKVFSLATNLVDERSLDLVIQSKPFFTYALTPQHVDVGSKLTWHCEATGHPLPTYQWYKNGKILRNSAGLTVSVNTLTIDAVDLKKDNGMYQCAATNLHGTTFSTAQLRVLELIPSFSKTPMMKSLMATLGGQVTIICNPVAAPAPTFKWFKDGSNLNLEPGLFKPEDHYKLLTNGNLIIQNITASDQGKYTCQAQNSVGQAEDFSHLKVVGRIVLSQSPSDQRVEVNLTATLFCQVSHPSNIDMIYLWKFNDHVIRYEIEQEYRLGVGTQRGSLYIIAAQFKNEGRYTCSATTGLDQISSTAYLTVIGPPGEPAGVYVDNRSPLPNDANRPTDQININTTRWVIWTDGEDRGSKITHYFVAFRTTLDPTWRVHPDGINIPNYSVTREQYPDKRFARLTNLKAGAGIEFRVSARNSFGIGPPSLPTAMTQISGAKPTVTVTNVRGGGGSVGELTVVWDPLPLEDHNGPDLKYKISWKVYESFTQANSSKWRVGEITHSNACKIKSDYVSLRGQAFLCSYVVLVGALQYYTPYEVKVQASNRFGDGPATNMTTIMSAEDMPLGAPDKVLADVYNATALMITWSPVPNTRESMKGKLKGYKINYWRSQRETEAQALQNIIELKPGQNNLDRGLIIGLEPVTWYKFNVQVYNSAGNGPKSSDYEQQTLNRVPSQYPTEVHVYSIEGFGVRVNFRGISTQIREEPLKGYKVQYWKSNENILSAREVDFGKTSTGVIRNLSSSELYELRVYGYSKGGQGKRSSPTVYFTVGDGQIQINTETTDILSDGPARNPSAFIVFIFAFVTLFLKL</sequence>
<feature type="domain" description="Fibronectin type-III" evidence="7">
    <location>
        <begin position="796"/>
        <end position="907"/>
    </location>
</feature>
<dbReference type="InterPro" id="IPR016187">
    <property type="entry name" value="CTDL_fold"/>
</dbReference>
<dbReference type="GO" id="GO:0016020">
    <property type="term" value="C:membrane"/>
    <property type="evidence" value="ECO:0007669"/>
    <property type="project" value="UniProtKB-SubCell"/>
</dbReference>
<feature type="domain" description="Ig-like" evidence="6">
    <location>
        <begin position="585"/>
        <end position="676"/>
    </location>
</feature>
<dbReference type="EMBL" id="CAJHNH020008401">
    <property type="protein sequence ID" value="CAG5135524.1"/>
    <property type="molecule type" value="Genomic_DNA"/>
</dbReference>
<feature type="domain" description="Fibronectin type-III" evidence="7">
    <location>
        <begin position="1142"/>
        <end position="1238"/>
    </location>
</feature>
<dbReference type="InterPro" id="IPR001304">
    <property type="entry name" value="C-type_lectin-like"/>
</dbReference>
<dbReference type="SUPFAM" id="SSF49265">
    <property type="entry name" value="Fibronectin type III"/>
    <property type="match status" value="2"/>
</dbReference>
<feature type="domain" description="Fibronectin type-III" evidence="7">
    <location>
        <begin position="1033"/>
        <end position="1137"/>
    </location>
</feature>
<feature type="domain" description="Ig-like" evidence="6">
    <location>
        <begin position="290"/>
        <end position="373"/>
    </location>
</feature>
<feature type="domain" description="Fibronectin type-III" evidence="7">
    <location>
        <begin position="909"/>
        <end position="1028"/>
    </location>
</feature>
<dbReference type="InterPro" id="IPR016186">
    <property type="entry name" value="C-type_lectin-like/link_sf"/>
</dbReference>
<dbReference type="InterPro" id="IPR036116">
    <property type="entry name" value="FN3_sf"/>
</dbReference>
<dbReference type="PANTHER" id="PTHR44170:SF6">
    <property type="entry name" value="CONTACTIN"/>
    <property type="match status" value="1"/>
</dbReference>
<dbReference type="PROSITE" id="PS50041">
    <property type="entry name" value="C_TYPE_LECTIN_2"/>
    <property type="match status" value="1"/>
</dbReference>
<dbReference type="SMART" id="SM00060">
    <property type="entry name" value="FN3"/>
    <property type="match status" value="4"/>
</dbReference>
<dbReference type="InterPro" id="IPR036179">
    <property type="entry name" value="Ig-like_dom_sf"/>
</dbReference>
<dbReference type="InterPro" id="IPR003961">
    <property type="entry name" value="FN3_dom"/>
</dbReference>
<name>A0A8S4A2J8_9EUPU</name>
<dbReference type="Pfam" id="PF07679">
    <property type="entry name" value="I-set"/>
    <property type="match status" value="2"/>
</dbReference>
<dbReference type="InterPro" id="IPR013783">
    <property type="entry name" value="Ig-like_fold"/>
</dbReference>
<feature type="chain" id="PRO_5035918960" description="Contactin" evidence="4">
    <location>
        <begin position="27"/>
        <end position="1275"/>
    </location>
</feature>
<dbReference type="Gene3D" id="2.60.40.10">
    <property type="entry name" value="Immunoglobulins"/>
    <property type="match status" value="10"/>
</dbReference>
<dbReference type="InterPro" id="IPR003598">
    <property type="entry name" value="Ig_sub2"/>
</dbReference>
<accession>A0A8S4A2J8</accession>
<dbReference type="Pfam" id="PF13927">
    <property type="entry name" value="Ig_3"/>
    <property type="match status" value="3"/>
</dbReference>
<feature type="domain" description="Ig-like" evidence="6">
    <location>
        <begin position="399"/>
        <end position="487"/>
    </location>
</feature>
<dbReference type="OrthoDB" id="3666223at2759"/>
<gene>
    <name evidence="8" type="ORF">CUNI_LOCUS21082</name>
</gene>
<evidence type="ECO:0000256" key="1">
    <source>
        <dbReference type="ARBA" id="ARBA00022737"/>
    </source>
</evidence>
<dbReference type="InterPro" id="IPR013098">
    <property type="entry name" value="Ig_I-set"/>
</dbReference>
<feature type="non-terminal residue" evidence="8">
    <location>
        <position position="1"/>
    </location>
</feature>
<evidence type="ECO:0008006" key="10">
    <source>
        <dbReference type="Google" id="ProtNLM"/>
    </source>
</evidence>
<feature type="domain" description="Ig-like" evidence="6">
    <location>
        <begin position="189"/>
        <end position="279"/>
    </location>
</feature>
<keyword evidence="2" id="KW-1015">Disulfide bond</keyword>
<dbReference type="SMART" id="SM00409">
    <property type="entry name" value="IG"/>
    <property type="match status" value="6"/>
</dbReference>
<keyword evidence="1" id="KW-0677">Repeat</keyword>
<dbReference type="GO" id="GO:0098609">
    <property type="term" value="P:cell-cell adhesion"/>
    <property type="evidence" value="ECO:0007669"/>
    <property type="project" value="TreeGrafter"/>
</dbReference>
<dbReference type="SUPFAM" id="SSF56436">
    <property type="entry name" value="C-type lectin-like"/>
    <property type="match status" value="1"/>
</dbReference>
<feature type="domain" description="C-type lectin" evidence="5">
    <location>
        <begin position="38"/>
        <end position="157"/>
    </location>
</feature>
<dbReference type="SMART" id="SM00408">
    <property type="entry name" value="IGc2"/>
    <property type="match status" value="5"/>
</dbReference>
<dbReference type="FunFam" id="2.60.40.10:FF:000035">
    <property type="entry name" value="Contactin 1"/>
    <property type="match status" value="1"/>
</dbReference>
<evidence type="ECO:0000259" key="6">
    <source>
        <dbReference type="PROSITE" id="PS50835"/>
    </source>
</evidence>
<dbReference type="AlphaFoldDB" id="A0A8S4A2J8"/>
<dbReference type="SUPFAM" id="SSF48726">
    <property type="entry name" value="Immunoglobulin"/>
    <property type="match status" value="6"/>
</dbReference>
<dbReference type="FunFam" id="2.60.40.10:FF:000052">
    <property type="entry name" value="Contactin 1"/>
    <property type="match status" value="1"/>
</dbReference>
<dbReference type="Proteomes" id="UP000678393">
    <property type="component" value="Unassembled WGS sequence"/>
</dbReference>
<proteinExistence type="predicted"/>
<organism evidence="8 9">
    <name type="scientific">Candidula unifasciata</name>
    <dbReference type="NCBI Taxonomy" id="100452"/>
    <lineage>
        <taxon>Eukaryota</taxon>
        <taxon>Metazoa</taxon>
        <taxon>Spiralia</taxon>
        <taxon>Lophotrochozoa</taxon>
        <taxon>Mollusca</taxon>
        <taxon>Gastropoda</taxon>
        <taxon>Heterobranchia</taxon>
        <taxon>Euthyneura</taxon>
        <taxon>Panpulmonata</taxon>
        <taxon>Eupulmonata</taxon>
        <taxon>Stylommatophora</taxon>
        <taxon>Helicina</taxon>
        <taxon>Helicoidea</taxon>
        <taxon>Geomitridae</taxon>
        <taxon>Candidula</taxon>
    </lineage>
</organism>
<dbReference type="Gene3D" id="3.10.100.10">
    <property type="entry name" value="Mannose-Binding Protein A, subunit A"/>
    <property type="match status" value="1"/>
</dbReference>
<evidence type="ECO:0000256" key="2">
    <source>
        <dbReference type="ARBA" id="ARBA00023157"/>
    </source>
</evidence>
<keyword evidence="3" id="KW-0393">Immunoglobulin domain</keyword>
<dbReference type="CDD" id="cd00063">
    <property type="entry name" value="FN3"/>
    <property type="match status" value="4"/>
</dbReference>
<evidence type="ECO:0000259" key="7">
    <source>
        <dbReference type="PROSITE" id="PS50853"/>
    </source>
</evidence>
<dbReference type="PROSITE" id="PS50835">
    <property type="entry name" value="IG_LIKE"/>
    <property type="match status" value="6"/>
</dbReference>
<dbReference type="Pfam" id="PF00041">
    <property type="entry name" value="fn3"/>
    <property type="match status" value="2"/>
</dbReference>
<dbReference type="Pfam" id="PF00059">
    <property type="entry name" value="Lectin_C"/>
    <property type="match status" value="1"/>
</dbReference>
<evidence type="ECO:0000313" key="8">
    <source>
        <dbReference type="EMBL" id="CAG5135524.1"/>
    </source>
</evidence>
<dbReference type="FunFam" id="2.60.40.10:FF:000032">
    <property type="entry name" value="palladin isoform X1"/>
    <property type="match status" value="2"/>
</dbReference>
<feature type="domain" description="Ig-like" evidence="6">
    <location>
        <begin position="494"/>
        <end position="579"/>
    </location>
</feature>
<keyword evidence="9" id="KW-1185">Reference proteome</keyword>
<evidence type="ECO:0000256" key="4">
    <source>
        <dbReference type="SAM" id="SignalP"/>
    </source>
</evidence>
<dbReference type="PROSITE" id="PS50853">
    <property type="entry name" value="FN3"/>
    <property type="match status" value="4"/>
</dbReference>
<keyword evidence="4" id="KW-0732">Signal</keyword>
<feature type="signal peptide" evidence="4">
    <location>
        <begin position="1"/>
        <end position="26"/>
    </location>
</feature>
<comment type="caution">
    <text evidence="8">The sequence shown here is derived from an EMBL/GenBank/DDBJ whole genome shotgun (WGS) entry which is preliminary data.</text>
</comment>
<dbReference type="CDD" id="cd00037">
    <property type="entry name" value="CLECT"/>
    <property type="match status" value="1"/>
</dbReference>
<evidence type="ECO:0000256" key="3">
    <source>
        <dbReference type="ARBA" id="ARBA00023319"/>
    </source>
</evidence>
<dbReference type="CDD" id="cd00096">
    <property type="entry name" value="Ig"/>
    <property type="match status" value="1"/>
</dbReference>
<dbReference type="SMART" id="SM00034">
    <property type="entry name" value="CLECT"/>
    <property type="match status" value="1"/>
</dbReference>
<evidence type="ECO:0000313" key="9">
    <source>
        <dbReference type="Proteomes" id="UP000678393"/>
    </source>
</evidence>